<evidence type="ECO:0000256" key="2">
    <source>
        <dbReference type="ARBA" id="ARBA00022679"/>
    </source>
</evidence>
<gene>
    <name evidence="7" type="ORF">MNB_SV-9-1122</name>
</gene>
<dbReference type="CDD" id="cd16913">
    <property type="entry name" value="YkuD_like"/>
    <property type="match status" value="1"/>
</dbReference>
<dbReference type="PANTHER" id="PTHR36699:SF1">
    <property type="entry name" value="L,D-TRANSPEPTIDASE YAFK-RELATED"/>
    <property type="match status" value="1"/>
</dbReference>
<comment type="pathway">
    <text evidence="1">Cell wall biogenesis; peptidoglycan biosynthesis.</text>
</comment>
<dbReference type="InterPro" id="IPR038063">
    <property type="entry name" value="Transpep_catalytic_dom"/>
</dbReference>
<evidence type="ECO:0000259" key="6">
    <source>
        <dbReference type="PROSITE" id="PS52029"/>
    </source>
</evidence>
<keyword evidence="3" id="KW-0133">Cell shape</keyword>
<dbReference type="SUPFAM" id="SSF141523">
    <property type="entry name" value="L,D-transpeptidase catalytic domain-like"/>
    <property type="match status" value="1"/>
</dbReference>
<dbReference type="Gene3D" id="2.40.440.10">
    <property type="entry name" value="L,D-transpeptidase catalytic domain-like"/>
    <property type="match status" value="1"/>
</dbReference>
<evidence type="ECO:0000313" key="7">
    <source>
        <dbReference type="EMBL" id="SFV58640.1"/>
    </source>
</evidence>
<dbReference type="UniPathway" id="UPA00219"/>
<evidence type="ECO:0000256" key="3">
    <source>
        <dbReference type="ARBA" id="ARBA00022960"/>
    </source>
</evidence>
<dbReference type="Pfam" id="PF03734">
    <property type="entry name" value="YkuD"/>
    <property type="match status" value="1"/>
</dbReference>
<evidence type="ECO:0000256" key="1">
    <source>
        <dbReference type="ARBA" id="ARBA00004752"/>
    </source>
</evidence>
<feature type="domain" description="L,D-TPase catalytic" evidence="6">
    <location>
        <begin position="46"/>
        <end position="184"/>
    </location>
</feature>
<sequence length="185" mass="21091">MKLKLIIILLLPIFLLSDTTNDFLSTLPYNKNSIKKSDKNTLKRVDKVLVIKSESRIYLLSKGEVVKEYRASFGKNPKGAKLQMGDKKTPEGNYTLDYKKFNSTFHRAIHISYPNKQDRYNAKKAGVNTGGLIMLHGQTAGELDWFSVWAIRFFDWTDGCIAVTNDEIDEIYSLVKIGTPIEIRP</sequence>
<evidence type="ECO:0000256" key="4">
    <source>
        <dbReference type="ARBA" id="ARBA00022984"/>
    </source>
</evidence>
<dbReference type="PROSITE" id="PS52029">
    <property type="entry name" value="LD_TPASE"/>
    <property type="match status" value="1"/>
</dbReference>
<dbReference type="InterPro" id="IPR005490">
    <property type="entry name" value="LD_TPept_cat_dom"/>
</dbReference>
<dbReference type="GO" id="GO:0071555">
    <property type="term" value="P:cell wall organization"/>
    <property type="evidence" value="ECO:0007669"/>
    <property type="project" value="UniProtKB-KW"/>
</dbReference>
<keyword evidence="4" id="KW-0573">Peptidoglycan synthesis</keyword>
<name>A0A1W1BYG6_9ZZZZ</name>
<protein>
    <submittedName>
        <fullName evidence="7">ErfK/YbiS/YcfS/YnhG family protein</fullName>
    </submittedName>
</protein>
<organism evidence="7">
    <name type="scientific">hydrothermal vent metagenome</name>
    <dbReference type="NCBI Taxonomy" id="652676"/>
    <lineage>
        <taxon>unclassified sequences</taxon>
        <taxon>metagenomes</taxon>
        <taxon>ecological metagenomes</taxon>
    </lineage>
</organism>
<keyword evidence="5" id="KW-0961">Cell wall biogenesis/degradation</keyword>
<dbReference type="GO" id="GO:0009252">
    <property type="term" value="P:peptidoglycan biosynthetic process"/>
    <property type="evidence" value="ECO:0007669"/>
    <property type="project" value="UniProtKB-UniPathway"/>
</dbReference>
<reference evidence="7" key="1">
    <citation type="submission" date="2016-10" db="EMBL/GenBank/DDBJ databases">
        <authorList>
            <person name="de Groot N.N."/>
        </authorList>
    </citation>
    <scope>NUCLEOTIDE SEQUENCE</scope>
</reference>
<proteinExistence type="predicted"/>
<evidence type="ECO:0000256" key="5">
    <source>
        <dbReference type="ARBA" id="ARBA00023316"/>
    </source>
</evidence>
<accession>A0A1W1BYG6</accession>
<keyword evidence="2" id="KW-0808">Transferase</keyword>
<dbReference type="PANTHER" id="PTHR36699">
    <property type="entry name" value="LD-TRANSPEPTIDASE"/>
    <property type="match status" value="1"/>
</dbReference>
<dbReference type="GO" id="GO:0008360">
    <property type="term" value="P:regulation of cell shape"/>
    <property type="evidence" value="ECO:0007669"/>
    <property type="project" value="UniProtKB-KW"/>
</dbReference>
<dbReference type="GO" id="GO:0016740">
    <property type="term" value="F:transferase activity"/>
    <property type="evidence" value="ECO:0007669"/>
    <property type="project" value="UniProtKB-KW"/>
</dbReference>
<dbReference type="AlphaFoldDB" id="A0A1W1BYG6"/>
<dbReference type="EMBL" id="FPHG01000037">
    <property type="protein sequence ID" value="SFV58640.1"/>
    <property type="molecule type" value="Genomic_DNA"/>
</dbReference>